<proteinExistence type="predicted"/>
<feature type="transmembrane region" description="Helical" evidence="2">
    <location>
        <begin position="12"/>
        <end position="33"/>
    </location>
</feature>
<keyword evidence="2" id="KW-1133">Transmembrane helix</keyword>
<keyword evidence="4" id="KW-1185">Reference proteome</keyword>
<protein>
    <submittedName>
        <fullName evidence="3">Uncharacterized protein</fullName>
    </submittedName>
</protein>
<accession>A0A166JJ48</accession>
<feature type="compositionally biased region" description="Basic and acidic residues" evidence="1">
    <location>
        <begin position="145"/>
        <end position="154"/>
    </location>
</feature>
<evidence type="ECO:0000256" key="2">
    <source>
        <dbReference type="SAM" id="Phobius"/>
    </source>
</evidence>
<evidence type="ECO:0000313" key="3">
    <source>
        <dbReference type="EMBL" id="KZP20915.1"/>
    </source>
</evidence>
<feature type="region of interest" description="Disordered" evidence="1">
    <location>
        <begin position="219"/>
        <end position="249"/>
    </location>
</feature>
<feature type="region of interest" description="Disordered" evidence="1">
    <location>
        <begin position="135"/>
        <end position="156"/>
    </location>
</feature>
<sequence>MCATITVFLGLYYSQIIFLAYVALASTLACKVFRMVMLCDTIEDPLSTLEIHEMLEMGFETYTITAGSTHTYSEFPLPPGPKSAPCCPRRLCRRRCSRTRAGVLSLIPFMVVVAVADKRTIYTYSSYVVHMRRSSSLTPSSRKQNKGDRVERNPEQLNKTNAIFHSNPVQIAAAMVSGSCLKFHLAGREGGRDVNENKEKDVIVIEVGNSEYYERRENGPRRLKGGAAPITHARRASRRSSSPGRVGEHNRGLWSAALMEVI</sequence>
<dbReference type="AlphaFoldDB" id="A0A166JJ48"/>
<evidence type="ECO:0000313" key="4">
    <source>
        <dbReference type="Proteomes" id="UP000076532"/>
    </source>
</evidence>
<dbReference type="Proteomes" id="UP000076532">
    <property type="component" value="Unassembled WGS sequence"/>
</dbReference>
<name>A0A166JJ48_9AGAM</name>
<organism evidence="3 4">
    <name type="scientific">Athelia psychrophila</name>
    <dbReference type="NCBI Taxonomy" id="1759441"/>
    <lineage>
        <taxon>Eukaryota</taxon>
        <taxon>Fungi</taxon>
        <taxon>Dikarya</taxon>
        <taxon>Basidiomycota</taxon>
        <taxon>Agaricomycotina</taxon>
        <taxon>Agaricomycetes</taxon>
        <taxon>Agaricomycetidae</taxon>
        <taxon>Atheliales</taxon>
        <taxon>Atheliaceae</taxon>
        <taxon>Athelia</taxon>
    </lineage>
</organism>
<reference evidence="3 4" key="1">
    <citation type="journal article" date="2016" name="Mol. Biol. Evol.">
        <title>Comparative Genomics of Early-Diverging Mushroom-Forming Fungi Provides Insights into the Origins of Lignocellulose Decay Capabilities.</title>
        <authorList>
            <person name="Nagy L.G."/>
            <person name="Riley R."/>
            <person name="Tritt A."/>
            <person name="Adam C."/>
            <person name="Daum C."/>
            <person name="Floudas D."/>
            <person name="Sun H."/>
            <person name="Yadav J.S."/>
            <person name="Pangilinan J."/>
            <person name="Larsson K.H."/>
            <person name="Matsuura K."/>
            <person name="Barry K."/>
            <person name="Labutti K."/>
            <person name="Kuo R."/>
            <person name="Ohm R.A."/>
            <person name="Bhattacharya S.S."/>
            <person name="Shirouzu T."/>
            <person name="Yoshinaga Y."/>
            <person name="Martin F.M."/>
            <person name="Grigoriev I.V."/>
            <person name="Hibbett D.S."/>
        </authorList>
    </citation>
    <scope>NUCLEOTIDE SEQUENCE [LARGE SCALE GENOMIC DNA]</scope>
    <source>
        <strain evidence="3 4">CBS 109695</strain>
    </source>
</reference>
<dbReference type="EMBL" id="KV417551">
    <property type="protein sequence ID" value="KZP20915.1"/>
    <property type="molecule type" value="Genomic_DNA"/>
</dbReference>
<keyword evidence="2" id="KW-0812">Transmembrane</keyword>
<gene>
    <name evidence="3" type="ORF">FIBSPDRAFT_891518</name>
</gene>
<keyword evidence="2" id="KW-0472">Membrane</keyword>
<evidence type="ECO:0000256" key="1">
    <source>
        <dbReference type="SAM" id="MobiDB-lite"/>
    </source>
</evidence>